<evidence type="ECO:0000256" key="1">
    <source>
        <dbReference type="ARBA" id="ARBA00001342"/>
    </source>
</evidence>
<dbReference type="EC" id="4.1.3.17" evidence="10"/>
<evidence type="ECO:0000256" key="8">
    <source>
        <dbReference type="ARBA" id="ARBA00047973"/>
    </source>
</evidence>
<dbReference type="AlphaFoldDB" id="A0A1J4QF45"/>
<evidence type="ECO:0000256" key="3">
    <source>
        <dbReference type="ARBA" id="ARBA00008621"/>
    </source>
</evidence>
<dbReference type="EMBL" id="MDKE01000011">
    <property type="protein sequence ID" value="OIN12441.1"/>
    <property type="molecule type" value="Genomic_DNA"/>
</dbReference>
<keyword evidence="12" id="KW-1185">Reference proteome</keyword>
<comment type="similarity">
    <text evidence="3 10">Belongs to the class II aldolase/RraA-like family.</text>
</comment>
<dbReference type="EC" id="4.1.1.112" evidence="10"/>
<protein>
    <recommendedName>
        <fullName evidence="10">4-hydroxy-4-methyl-2-oxoglutarate aldolase</fullName>
        <shortName evidence="10">HMG aldolase</shortName>
        <ecNumber evidence="10">4.1.1.112</ecNumber>
        <ecNumber evidence="10">4.1.3.17</ecNumber>
    </recommendedName>
    <alternativeName>
        <fullName evidence="10">Oxaloacetate decarboxylase</fullName>
    </alternativeName>
</protein>
<dbReference type="GO" id="GO:0051252">
    <property type="term" value="P:regulation of RNA metabolic process"/>
    <property type="evidence" value="ECO:0007669"/>
    <property type="project" value="InterPro"/>
</dbReference>
<keyword evidence="5 9" id="KW-0479">Metal-binding</keyword>
<evidence type="ECO:0000256" key="10">
    <source>
        <dbReference type="RuleBase" id="RU004338"/>
    </source>
</evidence>
<dbReference type="NCBIfam" id="TIGR01935">
    <property type="entry name" value="NOT-MenG"/>
    <property type="match status" value="1"/>
</dbReference>
<evidence type="ECO:0000313" key="12">
    <source>
        <dbReference type="Proteomes" id="UP000243073"/>
    </source>
</evidence>
<evidence type="ECO:0000313" key="11">
    <source>
        <dbReference type="EMBL" id="OIN12441.1"/>
    </source>
</evidence>
<dbReference type="RefSeq" id="WP_071472215.1">
    <property type="nucleotide sequence ID" value="NZ_MDKE01000011.1"/>
</dbReference>
<dbReference type="GO" id="GO:0046872">
    <property type="term" value="F:metal ion binding"/>
    <property type="evidence" value="ECO:0007669"/>
    <property type="project" value="UniProtKB-KW"/>
</dbReference>
<feature type="binding site" evidence="9">
    <location>
        <begin position="75"/>
        <end position="78"/>
    </location>
    <ligand>
        <name>substrate</name>
    </ligand>
</feature>
<dbReference type="PANTHER" id="PTHR33254">
    <property type="entry name" value="4-HYDROXY-4-METHYL-2-OXOGLUTARATE ALDOLASE 3-RELATED"/>
    <property type="match status" value="1"/>
</dbReference>
<dbReference type="STRING" id="1414654.BFR47_00370"/>
<reference evidence="11 12" key="1">
    <citation type="submission" date="2016-07" db="EMBL/GenBank/DDBJ databases">
        <title>Draft Genome Sequence of Oceanisphaera psychrotolerans, isolated from coastal sediment samples.</title>
        <authorList>
            <person name="Zhuo S."/>
            <person name="Ruan Z."/>
        </authorList>
    </citation>
    <scope>NUCLEOTIDE SEQUENCE [LARGE SCALE GENOMIC DNA]</scope>
    <source>
        <strain evidence="11 12">LAM-WHM-ZC</strain>
    </source>
</reference>
<evidence type="ECO:0000256" key="7">
    <source>
        <dbReference type="ARBA" id="ARBA00025046"/>
    </source>
</evidence>
<sequence>MTFNTTDLCDEHGDLARVVVQPLVDFGARAHCSGPAVTVKCFEDNSHIKTLSMQSGEGRVLVVDGGGSHRCALLGDMIAEDLLKNGWAGVIINGCIRDKAALAQLDIAIKALGTSPRKSVKREEGQVGLTVNIGGQLIANGDRIYADEDGVVVIDTLTSQ</sequence>
<comment type="function">
    <text evidence="7 10">Catalyzes the aldol cleavage of 4-hydroxy-4-methyl-2-oxoglutarate (HMG) into 2 molecules of pyruvate. Also contains a secondary oxaloacetate (OAA) decarboxylase activity due to the common pyruvate enolate transition state formed following C-C bond cleavage in the retro-aldol and decarboxylation reactions.</text>
</comment>
<dbReference type="Proteomes" id="UP000243073">
    <property type="component" value="Unassembled WGS sequence"/>
</dbReference>
<accession>A0A1J4QF45</accession>
<comment type="cofactor">
    <cofactor evidence="9">
        <name>Mg(2+)</name>
        <dbReference type="ChEBI" id="CHEBI:18420"/>
    </cofactor>
</comment>
<dbReference type="PANTHER" id="PTHR33254:SF4">
    <property type="entry name" value="4-HYDROXY-4-METHYL-2-OXOGLUTARATE ALDOLASE 3-RELATED"/>
    <property type="match status" value="1"/>
</dbReference>
<dbReference type="GO" id="GO:0008428">
    <property type="term" value="F:ribonuclease inhibitor activity"/>
    <property type="evidence" value="ECO:0007669"/>
    <property type="project" value="InterPro"/>
</dbReference>
<dbReference type="InterPro" id="IPR010203">
    <property type="entry name" value="RraA"/>
</dbReference>
<evidence type="ECO:0000256" key="5">
    <source>
        <dbReference type="ARBA" id="ARBA00022723"/>
    </source>
</evidence>
<feature type="binding site" evidence="9">
    <location>
        <position position="97"/>
    </location>
    <ligand>
        <name>substrate</name>
    </ligand>
</feature>
<organism evidence="11 12">
    <name type="scientific">Oceanisphaera psychrotolerans</name>
    <dbReference type="NCBI Taxonomy" id="1414654"/>
    <lineage>
        <taxon>Bacteria</taxon>
        <taxon>Pseudomonadati</taxon>
        <taxon>Pseudomonadota</taxon>
        <taxon>Gammaproteobacteria</taxon>
        <taxon>Aeromonadales</taxon>
        <taxon>Aeromonadaceae</taxon>
        <taxon>Oceanisphaera</taxon>
    </lineage>
</organism>
<dbReference type="InterPro" id="IPR036704">
    <property type="entry name" value="RraA/RraA-like_sf"/>
</dbReference>
<evidence type="ECO:0000256" key="4">
    <source>
        <dbReference type="ARBA" id="ARBA00011233"/>
    </source>
</evidence>
<comment type="caution">
    <text evidence="11">The sequence shown here is derived from an EMBL/GenBank/DDBJ whole genome shotgun (WGS) entry which is preliminary data.</text>
</comment>
<comment type="cofactor">
    <cofactor evidence="2 10">
        <name>a divalent metal cation</name>
        <dbReference type="ChEBI" id="CHEBI:60240"/>
    </cofactor>
</comment>
<dbReference type="NCBIfam" id="NF006875">
    <property type="entry name" value="PRK09372.1"/>
    <property type="match status" value="1"/>
</dbReference>
<gene>
    <name evidence="11" type="ORF">BFR47_00370</name>
</gene>
<comment type="catalytic activity">
    <reaction evidence="8 10">
        <text>oxaloacetate + H(+) = pyruvate + CO2</text>
        <dbReference type="Rhea" id="RHEA:15641"/>
        <dbReference type="ChEBI" id="CHEBI:15361"/>
        <dbReference type="ChEBI" id="CHEBI:15378"/>
        <dbReference type="ChEBI" id="CHEBI:16452"/>
        <dbReference type="ChEBI" id="CHEBI:16526"/>
        <dbReference type="EC" id="4.1.1.112"/>
    </reaction>
</comment>
<dbReference type="GO" id="GO:0047443">
    <property type="term" value="F:4-hydroxy-4-methyl-2-oxoglutarate aldolase activity"/>
    <property type="evidence" value="ECO:0007669"/>
    <property type="project" value="UniProtKB-EC"/>
</dbReference>
<dbReference type="GO" id="GO:0008948">
    <property type="term" value="F:oxaloacetate decarboxylase activity"/>
    <property type="evidence" value="ECO:0007669"/>
    <property type="project" value="UniProtKB-EC"/>
</dbReference>
<dbReference type="Gene3D" id="3.50.30.40">
    <property type="entry name" value="Ribonuclease E inhibitor RraA/RraA-like"/>
    <property type="match status" value="1"/>
</dbReference>
<proteinExistence type="inferred from homology"/>
<dbReference type="CDD" id="cd16841">
    <property type="entry name" value="RraA_family"/>
    <property type="match status" value="1"/>
</dbReference>
<evidence type="ECO:0000256" key="2">
    <source>
        <dbReference type="ARBA" id="ARBA00001968"/>
    </source>
</evidence>
<keyword evidence="9" id="KW-0460">Magnesium</keyword>
<feature type="binding site" evidence="9">
    <location>
        <position position="98"/>
    </location>
    <ligand>
        <name>Mg(2+)</name>
        <dbReference type="ChEBI" id="CHEBI:18420"/>
    </ligand>
</feature>
<dbReference type="OrthoDB" id="943692at2"/>
<evidence type="ECO:0000256" key="9">
    <source>
        <dbReference type="PIRSR" id="PIRSR605493-1"/>
    </source>
</evidence>
<keyword evidence="6 10" id="KW-0456">Lyase</keyword>
<dbReference type="Pfam" id="PF03737">
    <property type="entry name" value="RraA-like"/>
    <property type="match status" value="1"/>
</dbReference>
<evidence type="ECO:0000256" key="6">
    <source>
        <dbReference type="ARBA" id="ARBA00023239"/>
    </source>
</evidence>
<comment type="catalytic activity">
    <reaction evidence="1 10">
        <text>4-hydroxy-4-methyl-2-oxoglutarate = 2 pyruvate</text>
        <dbReference type="Rhea" id="RHEA:22748"/>
        <dbReference type="ChEBI" id="CHEBI:15361"/>
        <dbReference type="ChEBI" id="CHEBI:58276"/>
        <dbReference type="EC" id="4.1.3.17"/>
    </reaction>
</comment>
<dbReference type="InterPro" id="IPR005493">
    <property type="entry name" value="RraA/RraA-like"/>
</dbReference>
<dbReference type="SUPFAM" id="SSF89562">
    <property type="entry name" value="RraA-like"/>
    <property type="match status" value="1"/>
</dbReference>
<comment type="subunit">
    <text evidence="4 10">Homotrimer.</text>
</comment>
<name>A0A1J4QF45_9GAMM</name>